<keyword evidence="6 7" id="KW-0472">Membrane</keyword>
<keyword evidence="3" id="KW-1003">Cell membrane</keyword>
<dbReference type="EMBL" id="CP063458">
    <property type="protein sequence ID" value="QOV92314.1"/>
    <property type="molecule type" value="Genomic_DNA"/>
</dbReference>
<evidence type="ECO:0000313" key="10">
    <source>
        <dbReference type="Proteomes" id="UP000593765"/>
    </source>
</evidence>
<comment type="similarity">
    <text evidence="2">Belongs to the UPF0126 family.</text>
</comment>
<feature type="transmembrane region" description="Helical" evidence="7">
    <location>
        <begin position="32"/>
        <end position="52"/>
    </location>
</feature>
<keyword evidence="10" id="KW-1185">Reference proteome</keyword>
<dbReference type="PANTHER" id="PTHR30506:SF3">
    <property type="entry name" value="UPF0126 INNER MEMBRANE PROTEIN YADS-RELATED"/>
    <property type="match status" value="1"/>
</dbReference>
<feature type="domain" description="Glycine transporter" evidence="8">
    <location>
        <begin position="7"/>
        <end position="79"/>
    </location>
</feature>
<evidence type="ECO:0000313" key="9">
    <source>
        <dbReference type="EMBL" id="QOV92314.1"/>
    </source>
</evidence>
<dbReference type="AlphaFoldDB" id="A0A7M2X3S5"/>
<accession>A0A7M2X3S5</accession>
<evidence type="ECO:0000256" key="1">
    <source>
        <dbReference type="ARBA" id="ARBA00004651"/>
    </source>
</evidence>
<evidence type="ECO:0000259" key="8">
    <source>
        <dbReference type="Pfam" id="PF03458"/>
    </source>
</evidence>
<evidence type="ECO:0000256" key="6">
    <source>
        <dbReference type="ARBA" id="ARBA00023136"/>
    </source>
</evidence>
<feature type="transmembrane region" description="Helical" evidence="7">
    <location>
        <begin position="116"/>
        <end position="137"/>
    </location>
</feature>
<keyword evidence="4 7" id="KW-0812">Transmembrane</keyword>
<feature type="transmembrane region" description="Helical" evidence="7">
    <location>
        <begin position="64"/>
        <end position="82"/>
    </location>
</feature>
<dbReference type="PANTHER" id="PTHR30506">
    <property type="entry name" value="INNER MEMBRANE PROTEIN"/>
    <property type="match status" value="1"/>
</dbReference>
<feature type="domain" description="Glycine transporter" evidence="8">
    <location>
        <begin position="92"/>
        <end position="166"/>
    </location>
</feature>
<feature type="transmembrane region" description="Helical" evidence="7">
    <location>
        <begin position="88"/>
        <end position="109"/>
    </location>
</feature>
<keyword evidence="5 7" id="KW-1133">Transmembrane helix</keyword>
<evidence type="ECO:0000256" key="2">
    <source>
        <dbReference type="ARBA" id="ARBA00008193"/>
    </source>
</evidence>
<gene>
    <name evidence="9" type="ORF">IPV69_02625</name>
</gene>
<evidence type="ECO:0000256" key="4">
    <source>
        <dbReference type="ARBA" id="ARBA00022692"/>
    </source>
</evidence>
<dbReference type="Proteomes" id="UP000593765">
    <property type="component" value="Chromosome"/>
</dbReference>
<feature type="transmembrane region" description="Helical" evidence="7">
    <location>
        <begin position="157"/>
        <end position="187"/>
    </location>
</feature>
<comment type="subcellular location">
    <subcellularLocation>
        <location evidence="1">Cell membrane</location>
        <topology evidence="1">Multi-pass membrane protein</topology>
    </subcellularLocation>
</comment>
<proteinExistence type="inferred from homology"/>
<protein>
    <submittedName>
        <fullName evidence="9">Trimeric intracellular cation channel family protein</fullName>
    </submittedName>
</protein>
<evidence type="ECO:0000256" key="5">
    <source>
        <dbReference type="ARBA" id="ARBA00022989"/>
    </source>
</evidence>
<sequence>MSIFYFIGLLGVAVSAVSGALSAGRKQFDLIGVAVLALVTAIGGGTLRDILVDRRPIFWIADPTYIWVILAAAFATVLYARFRDPPWQMLLVADALMLSFFTISGVWAAEERDHHALIVVTMGTITGSAGGVIRDVLSGEVPLLFKPAEPLYATASIAGGTMYVGLVKLGVAASLAGGIGMGVVLAIRIASIRWGWKLPVFRLGAGSDGRR</sequence>
<evidence type="ECO:0000256" key="7">
    <source>
        <dbReference type="SAM" id="Phobius"/>
    </source>
</evidence>
<dbReference type="KEGG" id="hbs:IPV69_02625"/>
<dbReference type="InterPro" id="IPR005115">
    <property type="entry name" value="Gly_transporter"/>
</dbReference>
<evidence type="ECO:0000256" key="3">
    <source>
        <dbReference type="ARBA" id="ARBA00022475"/>
    </source>
</evidence>
<organism evidence="9 10">
    <name type="scientific">Humisphaera borealis</name>
    <dbReference type="NCBI Taxonomy" id="2807512"/>
    <lineage>
        <taxon>Bacteria</taxon>
        <taxon>Pseudomonadati</taxon>
        <taxon>Planctomycetota</taxon>
        <taxon>Phycisphaerae</taxon>
        <taxon>Tepidisphaerales</taxon>
        <taxon>Tepidisphaeraceae</taxon>
        <taxon>Humisphaera</taxon>
    </lineage>
</organism>
<dbReference type="GO" id="GO:0005886">
    <property type="term" value="C:plasma membrane"/>
    <property type="evidence" value="ECO:0007669"/>
    <property type="project" value="UniProtKB-SubCell"/>
</dbReference>
<name>A0A7M2X3S5_9BACT</name>
<dbReference type="Pfam" id="PF03458">
    <property type="entry name" value="Gly_transporter"/>
    <property type="match status" value="2"/>
</dbReference>
<reference evidence="9 10" key="1">
    <citation type="submission" date="2020-10" db="EMBL/GenBank/DDBJ databases">
        <title>Wide distribution of Phycisphaera-like planctomycetes from WD2101 soil group in peatlands and genome analysis of the first cultivated representative.</title>
        <authorList>
            <person name="Dedysh S.N."/>
            <person name="Beletsky A.V."/>
            <person name="Ivanova A."/>
            <person name="Kulichevskaya I.S."/>
            <person name="Suzina N.E."/>
            <person name="Philippov D.A."/>
            <person name="Rakitin A.L."/>
            <person name="Mardanov A.V."/>
            <person name="Ravin N.V."/>
        </authorList>
    </citation>
    <scope>NUCLEOTIDE SEQUENCE [LARGE SCALE GENOMIC DNA]</scope>
    <source>
        <strain evidence="9 10">M1803</strain>
    </source>
</reference>